<dbReference type="InterPro" id="IPR013103">
    <property type="entry name" value="RVT_2"/>
</dbReference>
<reference evidence="3 4" key="1">
    <citation type="submission" date="2018-09" db="EMBL/GenBank/DDBJ databases">
        <title>Genomic investigation of the strawberry pathogen Phytophthora fragariae indicates pathogenicity is determined by transcriptional variation in three key races.</title>
        <authorList>
            <person name="Adams T.M."/>
            <person name="Armitage A.D."/>
            <person name="Sobczyk M.K."/>
            <person name="Bates H.J."/>
            <person name="Dunwell J.M."/>
            <person name="Nellist C.F."/>
            <person name="Harrison R.J."/>
        </authorList>
    </citation>
    <scope>NUCLEOTIDE SEQUENCE [LARGE SCALE GENOMIC DNA]</scope>
    <source>
        <strain evidence="3 4">BC-23</strain>
    </source>
</reference>
<accession>A0A6G0NWR8</accession>
<dbReference type="Pfam" id="PF07727">
    <property type="entry name" value="RVT_2"/>
    <property type="match status" value="1"/>
</dbReference>
<proteinExistence type="predicted"/>
<dbReference type="EMBL" id="QXGC01000661">
    <property type="protein sequence ID" value="KAE9225666.1"/>
    <property type="molecule type" value="Genomic_DNA"/>
</dbReference>
<organism evidence="3 4">
    <name type="scientific">Phytophthora fragariae</name>
    <dbReference type="NCBI Taxonomy" id="53985"/>
    <lineage>
        <taxon>Eukaryota</taxon>
        <taxon>Sar</taxon>
        <taxon>Stramenopiles</taxon>
        <taxon>Oomycota</taxon>
        <taxon>Peronosporomycetes</taxon>
        <taxon>Peronosporales</taxon>
        <taxon>Peronosporaceae</taxon>
        <taxon>Phytophthora</taxon>
    </lineage>
</organism>
<dbReference type="AlphaFoldDB" id="A0A6G0NWR8"/>
<feature type="domain" description="Reverse transcriptase Ty1/copia-type" evidence="2">
    <location>
        <begin position="9"/>
        <end position="149"/>
    </location>
</feature>
<gene>
    <name evidence="3" type="ORF">PF004_g11867</name>
</gene>
<dbReference type="CDD" id="cd09272">
    <property type="entry name" value="RNase_HI_RT_Ty1"/>
    <property type="match status" value="1"/>
</dbReference>
<sequence>MEISKAKLVGLGAQHKRELVLRLKESMYGLKQAGRLWNQLLHRVLIILGYTQCYTDSCLYYKHDATAVTLVGVYVDDLPVTGTGEARVDAFFGQMVVLKLKSLGVVSKFLGIAFVYGKGSGWRMEQRQVIPILLEKFGLSSVAPVRVPVGGEQEDDAEGEPLPSRGAGSPQQPTVQTFQSLVSRLLYQAGHRVCSAPGNPTGPLDFDFVMQATPGGVIAGEVVLEAYSDADYAGDRVDRKSVSAGVLLVGGMVVGWLCKKQASISLSTMEAEFVAASQVTAEMLGIAELLKEISVKAKGVYDLKVDNQAAITQIKGEDTSGRAKHIDIRYKFVKDLARKECKLVVVDGIGADNCYHCSSEGLFGIGTATPNVRGDADVVIDPMIVEEPVGIYSVVGAVMDMRDCVASQAVEFWDPVLSKLTTWPITKAPSSGIVPANIWADSL</sequence>
<comment type="caution">
    <text evidence="3">The sequence shown here is derived from an EMBL/GenBank/DDBJ whole genome shotgun (WGS) entry which is preliminary data.</text>
</comment>
<evidence type="ECO:0000259" key="2">
    <source>
        <dbReference type="Pfam" id="PF07727"/>
    </source>
</evidence>
<feature type="region of interest" description="Disordered" evidence="1">
    <location>
        <begin position="151"/>
        <end position="173"/>
    </location>
</feature>
<dbReference type="PANTHER" id="PTHR11439:SF440">
    <property type="entry name" value="INTEGRASE CATALYTIC DOMAIN-CONTAINING PROTEIN"/>
    <property type="match status" value="1"/>
</dbReference>
<evidence type="ECO:0000313" key="4">
    <source>
        <dbReference type="Proteomes" id="UP000476176"/>
    </source>
</evidence>
<protein>
    <recommendedName>
        <fullName evidence="2">Reverse transcriptase Ty1/copia-type domain-containing protein</fullName>
    </recommendedName>
</protein>
<evidence type="ECO:0000256" key="1">
    <source>
        <dbReference type="SAM" id="MobiDB-lite"/>
    </source>
</evidence>
<dbReference type="PANTHER" id="PTHR11439">
    <property type="entry name" value="GAG-POL-RELATED RETROTRANSPOSON"/>
    <property type="match status" value="1"/>
</dbReference>
<evidence type="ECO:0000313" key="3">
    <source>
        <dbReference type="EMBL" id="KAE9225666.1"/>
    </source>
</evidence>
<dbReference type="Proteomes" id="UP000476176">
    <property type="component" value="Unassembled WGS sequence"/>
</dbReference>
<name>A0A6G0NWR8_9STRA</name>